<keyword evidence="1" id="KW-1133">Transmembrane helix</keyword>
<dbReference type="EMBL" id="AEAH01003538">
    <property type="protein sequence ID" value="EGH35363.1"/>
    <property type="molecule type" value="Genomic_DNA"/>
</dbReference>
<feature type="non-terminal residue" evidence="2">
    <location>
        <position position="48"/>
    </location>
</feature>
<keyword evidence="1" id="KW-0472">Membrane</keyword>
<accession>F3FYS1</accession>
<proteinExistence type="predicted"/>
<comment type="caution">
    <text evidence="2">The sequence shown here is derived from an EMBL/GenBank/DDBJ whole genome shotgun (WGS) entry which is preliminary data.</text>
</comment>
<protein>
    <submittedName>
        <fullName evidence="2">Heavy metal-(Cd/Co/Hg/Pb/Zn)-translocating P-type ATPase</fullName>
    </submittedName>
</protein>
<feature type="transmembrane region" description="Helical" evidence="1">
    <location>
        <begin position="29"/>
        <end position="47"/>
    </location>
</feature>
<sequence>AVHTHDADQPQAPGSLLSSAEQRSAARQLTLAMLALGLLGLGLVWRFF</sequence>
<evidence type="ECO:0000313" key="3">
    <source>
        <dbReference type="Proteomes" id="UP000004471"/>
    </source>
</evidence>
<feature type="non-terminal residue" evidence="2">
    <location>
        <position position="1"/>
    </location>
</feature>
<keyword evidence="1" id="KW-0812">Transmembrane</keyword>
<dbReference type="HOGENOM" id="CLU_3161933_0_0_6"/>
<dbReference type="Proteomes" id="UP000004471">
    <property type="component" value="Unassembled WGS sequence"/>
</dbReference>
<reference evidence="2 3" key="1">
    <citation type="journal article" date="2011" name="PLoS Pathog.">
        <title>Dynamic evolution of pathogenicity revealed by sequencing and comparative genomics of 19 Pseudomonas syringae isolates.</title>
        <authorList>
            <person name="Baltrus D.A."/>
            <person name="Nishimura M.T."/>
            <person name="Romanchuk A."/>
            <person name="Chang J.H."/>
            <person name="Mukhtar M.S."/>
            <person name="Cherkis K."/>
            <person name="Roach J."/>
            <person name="Grant S.R."/>
            <person name="Jones C.D."/>
            <person name="Dangl J.L."/>
        </authorList>
    </citation>
    <scope>NUCLEOTIDE SEQUENCE [LARGE SCALE GENOMIC DNA]</scope>
    <source>
        <strain evidence="3">M301072PT</strain>
    </source>
</reference>
<gene>
    <name evidence="2" type="ORF">PSYJA_42695</name>
</gene>
<evidence type="ECO:0000256" key="1">
    <source>
        <dbReference type="SAM" id="Phobius"/>
    </source>
</evidence>
<dbReference type="AlphaFoldDB" id="F3FYS1"/>
<evidence type="ECO:0000313" key="2">
    <source>
        <dbReference type="EMBL" id="EGH35363.1"/>
    </source>
</evidence>
<organism evidence="2 3">
    <name type="scientific">Pseudomonas syringae pv. japonica str. M301072</name>
    <dbReference type="NCBI Taxonomy" id="629262"/>
    <lineage>
        <taxon>Bacteria</taxon>
        <taxon>Pseudomonadati</taxon>
        <taxon>Pseudomonadota</taxon>
        <taxon>Gammaproteobacteria</taxon>
        <taxon>Pseudomonadales</taxon>
        <taxon>Pseudomonadaceae</taxon>
        <taxon>Pseudomonas</taxon>
        <taxon>Pseudomonas syringae</taxon>
    </lineage>
</organism>
<name>F3FYS1_PSESX</name>